<keyword evidence="3" id="KW-1185">Reference proteome</keyword>
<name>A0ABS9U3Y2_9MICC</name>
<keyword evidence="1" id="KW-0472">Membrane</keyword>
<feature type="transmembrane region" description="Helical" evidence="1">
    <location>
        <begin position="63"/>
        <end position="82"/>
    </location>
</feature>
<organism evidence="2 3">
    <name type="scientific">Sinomonas terrae</name>
    <dbReference type="NCBI Taxonomy" id="2908838"/>
    <lineage>
        <taxon>Bacteria</taxon>
        <taxon>Bacillati</taxon>
        <taxon>Actinomycetota</taxon>
        <taxon>Actinomycetes</taxon>
        <taxon>Micrococcales</taxon>
        <taxon>Micrococcaceae</taxon>
        <taxon>Sinomonas</taxon>
    </lineage>
</organism>
<protein>
    <submittedName>
        <fullName evidence="2">Uncharacterized protein</fullName>
    </submittedName>
</protein>
<feature type="transmembrane region" description="Helical" evidence="1">
    <location>
        <begin position="7"/>
        <end position="32"/>
    </location>
</feature>
<evidence type="ECO:0000313" key="2">
    <source>
        <dbReference type="EMBL" id="MCH6470980.1"/>
    </source>
</evidence>
<dbReference type="EMBL" id="JAKZBV010000001">
    <property type="protein sequence ID" value="MCH6470980.1"/>
    <property type="molecule type" value="Genomic_DNA"/>
</dbReference>
<reference evidence="2 3" key="1">
    <citation type="submission" date="2022-03" db="EMBL/GenBank/DDBJ databases">
        <title>Sinomonas sp. isolated from a soil.</title>
        <authorList>
            <person name="Han J."/>
            <person name="Kim D.-U."/>
        </authorList>
    </citation>
    <scope>NUCLEOTIDE SEQUENCE [LARGE SCALE GENOMIC DNA]</scope>
    <source>
        <strain evidence="2 3">5-5</strain>
    </source>
</reference>
<evidence type="ECO:0000313" key="3">
    <source>
        <dbReference type="Proteomes" id="UP001202922"/>
    </source>
</evidence>
<keyword evidence="1" id="KW-0812">Transmembrane</keyword>
<sequence length="89" mass="9364">MFARVVLSALGGLFVGMAVLVIVLIAAVAFGWATGTRAYLPGIFEAWFTEENGLPAVNFVPNAWGMLAVVLVVSAASAAVSVRRRRKGN</sequence>
<dbReference type="Proteomes" id="UP001202922">
    <property type="component" value="Unassembled WGS sequence"/>
</dbReference>
<comment type="caution">
    <text evidence="2">The sequence shown here is derived from an EMBL/GenBank/DDBJ whole genome shotgun (WGS) entry which is preliminary data.</text>
</comment>
<gene>
    <name evidence="2" type="ORF">L0M17_13500</name>
</gene>
<dbReference type="RefSeq" id="WP_241054543.1">
    <property type="nucleotide sequence ID" value="NZ_JAKZBV010000001.1"/>
</dbReference>
<keyword evidence="1" id="KW-1133">Transmembrane helix</keyword>
<proteinExistence type="predicted"/>
<evidence type="ECO:0000256" key="1">
    <source>
        <dbReference type="SAM" id="Phobius"/>
    </source>
</evidence>
<accession>A0ABS9U3Y2</accession>